<feature type="chain" id="PRO_5045426761" evidence="1">
    <location>
        <begin position="28"/>
        <end position="607"/>
    </location>
</feature>
<keyword evidence="1" id="KW-0732">Signal</keyword>
<dbReference type="RefSeq" id="WP_280317794.1">
    <property type="nucleotide sequence ID" value="NZ_CP118605.1"/>
</dbReference>
<evidence type="ECO:0000256" key="1">
    <source>
        <dbReference type="SAM" id="SignalP"/>
    </source>
</evidence>
<reference evidence="2 3" key="1">
    <citation type="submission" date="2023-02" db="EMBL/GenBank/DDBJ databases">
        <title>Description and genomic characterization of Microbulbifer bruguierae sp. nov., isolated from the sediment of mangrove plant Bruguiera sexangula.</title>
        <authorList>
            <person name="Long M."/>
        </authorList>
    </citation>
    <scope>NUCLEOTIDE SEQUENCE [LARGE SCALE GENOMIC DNA]</scope>
    <source>
        <strain evidence="2 3">H12</strain>
    </source>
</reference>
<proteinExistence type="predicted"/>
<gene>
    <name evidence="2" type="ORF">PVT68_10445</name>
</gene>
<dbReference type="Proteomes" id="UP001236500">
    <property type="component" value="Chromosome"/>
</dbReference>
<evidence type="ECO:0000313" key="3">
    <source>
        <dbReference type="Proteomes" id="UP001236500"/>
    </source>
</evidence>
<name>A0ABY8N8S4_9GAMM</name>
<accession>A0ABY8N8S4</accession>
<dbReference type="Gene3D" id="3.20.20.140">
    <property type="entry name" value="Metal-dependent hydrolases"/>
    <property type="match status" value="1"/>
</dbReference>
<keyword evidence="3" id="KW-1185">Reference proteome</keyword>
<evidence type="ECO:0000313" key="2">
    <source>
        <dbReference type="EMBL" id="WGL15193.1"/>
    </source>
</evidence>
<organism evidence="2 3">
    <name type="scientific">Microbulbifer bruguierae</name>
    <dbReference type="NCBI Taxonomy" id="3029061"/>
    <lineage>
        <taxon>Bacteria</taxon>
        <taxon>Pseudomonadati</taxon>
        <taxon>Pseudomonadota</taxon>
        <taxon>Gammaproteobacteria</taxon>
        <taxon>Cellvibrionales</taxon>
        <taxon>Microbulbiferaceae</taxon>
        <taxon>Microbulbifer</taxon>
    </lineage>
</organism>
<sequence>MHSSSLPALYCATLFAVLGFGSHAAFAETPAGVKQNPLKDAYFGETHVHTGVSMDAFIAGTRLTPDDAYRFARGEEMKVNGSMHKIQRPLDFCAVTDHAEFIGEAYSLMNPGAPGYDDPVAKQFREATDLKTALGLYAKYVLTPLATGKDPHPPFFQGVEAIKSSWKKNIEATEKHYQPGKFTTIHAYEWTSAPGGGNLHRNVFFRDSNVPDMPFSANDGPDPEQLWKWMQAQRDEGKKVFAVPHNSNESKGLLFTETTLAGKPITKNYVETRASMEPLIEMMQIKGNSEVVPNFWPNDEFANFENAVTLQDYNDRKFKKENFVRYGLTRGLKYKQDLGTNPFKYGFVGGTDSHNGTPSNVAEDNYSVGSHGLADRTAEDRANNVLEGEMLVADLNPGAIAGVWATSNTRGAIWDGMLAKETFATSGPRMKVRAFAGQGFAPSYNSYEKLVKDGYAKGVPMGGDYTGDKAPQILVWAVKDPIGPNLDRIQIIKGWVEDGEMKDTIYNVVASGERLQNDGSVTPIDAPINLKTGQFNTQKGSPELMGIWTDPDYDPKQHAYYYVRVLQLPTARWSLYDEIRKGVKFPERVQKQIVERAWGSPIWHEPK</sequence>
<dbReference type="Pfam" id="PF12228">
    <property type="entry name" value="DUF3604"/>
    <property type="match status" value="1"/>
</dbReference>
<dbReference type="EMBL" id="CP118605">
    <property type="protein sequence ID" value="WGL15193.1"/>
    <property type="molecule type" value="Genomic_DNA"/>
</dbReference>
<protein>
    <submittedName>
        <fullName evidence="2">DUF3604 domain-containing protein</fullName>
    </submittedName>
</protein>
<dbReference type="InterPro" id="IPR022028">
    <property type="entry name" value="DUF3604"/>
</dbReference>
<feature type="signal peptide" evidence="1">
    <location>
        <begin position="1"/>
        <end position="27"/>
    </location>
</feature>